<dbReference type="STRING" id="686832.A0A0C2XQ85"/>
<dbReference type="Proteomes" id="UP000053424">
    <property type="component" value="Unassembled WGS sequence"/>
</dbReference>
<dbReference type="OrthoDB" id="10262413at2759"/>
<sequence>MPGHITIKTHIFLTGATGYIGGSVLSRLLSHPLSDTFRVTVLVRKQDQVSQFRSMGVRAVLGTYADLFLLQELAADADLVVACADADNEDAAKAILRGLKDRHEKTGNVPSLVHTSGTGVLIDNAGGMFATDTIYSDLDIPQLESLPITQPHRSVDLTLVNADSEGYVRTFIVLPSTIYGIATGSLVDAGLQNPFSRQIPALVKLSLERGRAGMVGEGRNIWPNVHIHDVADLYILIIDYIVAHNADRHNRPRTPNPKFEHGASGFYFGENGEHTLRSISEAIGHAMVELGKAKDSTPTPFTDEEFRKYFPNGTSLGTNSRCRADRSKAIGWKPKRTTKDMLASIKHEFKH</sequence>
<evidence type="ECO:0000313" key="2">
    <source>
        <dbReference type="EMBL" id="KIM39783.1"/>
    </source>
</evidence>
<dbReference type="InterPro" id="IPR051783">
    <property type="entry name" value="NAD(P)-dependent_oxidoreduct"/>
</dbReference>
<proteinExistence type="predicted"/>
<reference evidence="3" key="2">
    <citation type="submission" date="2015-01" db="EMBL/GenBank/DDBJ databases">
        <title>Evolutionary Origins and Diversification of the Mycorrhizal Mutualists.</title>
        <authorList>
            <consortium name="DOE Joint Genome Institute"/>
            <consortium name="Mycorrhizal Genomics Consortium"/>
            <person name="Kohler A."/>
            <person name="Kuo A."/>
            <person name="Nagy L.G."/>
            <person name="Floudas D."/>
            <person name="Copeland A."/>
            <person name="Barry K.W."/>
            <person name="Cichocki N."/>
            <person name="Veneault-Fourrey C."/>
            <person name="LaButti K."/>
            <person name="Lindquist E.A."/>
            <person name="Lipzen A."/>
            <person name="Lundell T."/>
            <person name="Morin E."/>
            <person name="Murat C."/>
            <person name="Riley R."/>
            <person name="Ohm R."/>
            <person name="Sun H."/>
            <person name="Tunlid A."/>
            <person name="Henrissat B."/>
            <person name="Grigoriev I.V."/>
            <person name="Hibbett D.S."/>
            <person name="Martin F."/>
        </authorList>
    </citation>
    <scope>NUCLEOTIDE SEQUENCE [LARGE SCALE GENOMIC DNA]</scope>
    <source>
        <strain evidence="3">h7</strain>
    </source>
</reference>
<name>A0A0C2XQ85_HEBCY</name>
<reference evidence="2 3" key="1">
    <citation type="submission" date="2014-04" db="EMBL/GenBank/DDBJ databases">
        <authorList>
            <consortium name="DOE Joint Genome Institute"/>
            <person name="Kuo A."/>
            <person name="Gay G."/>
            <person name="Dore J."/>
            <person name="Kohler A."/>
            <person name="Nagy L.G."/>
            <person name="Floudas D."/>
            <person name="Copeland A."/>
            <person name="Barry K.W."/>
            <person name="Cichocki N."/>
            <person name="Veneault-Fourrey C."/>
            <person name="LaButti K."/>
            <person name="Lindquist E.A."/>
            <person name="Lipzen A."/>
            <person name="Lundell T."/>
            <person name="Morin E."/>
            <person name="Murat C."/>
            <person name="Sun H."/>
            <person name="Tunlid A."/>
            <person name="Henrissat B."/>
            <person name="Grigoriev I.V."/>
            <person name="Hibbett D.S."/>
            <person name="Martin F."/>
            <person name="Nordberg H.P."/>
            <person name="Cantor M.N."/>
            <person name="Hua S.X."/>
        </authorList>
    </citation>
    <scope>NUCLEOTIDE SEQUENCE [LARGE SCALE GENOMIC DNA]</scope>
    <source>
        <strain evidence="3">h7</strain>
    </source>
</reference>
<dbReference type="AlphaFoldDB" id="A0A0C2XQ85"/>
<evidence type="ECO:0000259" key="1">
    <source>
        <dbReference type="Pfam" id="PF01370"/>
    </source>
</evidence>
<dbReference type="PANTHER" id="PTHR48079:SF6">
    <property type="entry name" value="NAD(P)-BINDING DOMAIN-CONTAINING PROTEIN-RELATED"/>
    <property type="match status" value="1"/>
</dbReference>
<dbReference type="InterPro" id="IPR001509">
    <property type="entry name" value="Epimerase_deHydtase"/>
</dbReference>
<evidence type="ECO:0000313" key="3">
    <source>
        <dbReference type="Proteomes" id="UP000053424"/>
    </source>
</evidence>
<dbReference type="GO" id="GO:0005737">
    <property type="term" value="C:cytoplasm"/>
    <property type="evidence" value="ECO:0007669"/>
    <property type="project" value="TreeGrafter"/>
</dbReference>
<organism evidence="2 3">
    <name type="scientific">Hebeloma cylindrosporum</name>
    <dbReference type="NCBI Taxonomy" id="76867"/>
    <lineage>
        <taxon>Eukaryota</taxon>
        <taxon>Fungi</taxon>
        <taxon>Dikarya</taxon>
        <taxon>Basidiomycota</taxon>
        <taxon>Agaricomycotina</taxon>
        <taxon>Agaricomycetes</taxon>
        <taxon>Agaricomycetidae</taxon>
        <taxon>Agaricales</taxon>
        <taxon>Agaricineae</taxon>
        <taxon>Hymenogastraceae</taxon>
        <taxon>Hebeloma</taxon>
    </lineage>
</organism>
<dbReference type="SUPFAM" id="SSF51735">
    <property type="entry name" value="NAD(P)-binding Rossmann-fold domains"/>
    <property type="match status" value="1"/>
</dbReference>
<dbReference type="EMBL" id="KN831784">
    <property type="protein sequence ID" value="KIM39783.1"/>
    <property type="molecule type" value="Genomic_DNA"/>
</dbReference>
<feature type="domain" description="NAD-dependent epimerase/dehydratase" evidence="1">
    <location>
        <begin position="11"/>
        <end position="240"/>
    </location>
</feature>
<dbReference type="Pfam" id="PF01370">
    <property type="entry name" value="Epimerase"/>
    <property type="match status" value="1"/>
</dbReference>
<gene>
    <name evidence="2" type="ORF">M413DRAFT_446708</name>
</gene>
<keyword evidence="3" id="KW-1185">Reference proteome</keyword>
<dbReference type="GO" id="GO:0004029">
    <property type="term" value="F:aldehyde dehydrogenase (NAD+) activity"/>
    <property type="evidence" value="ECO:0007669"/>
    <property type="project" value="TreeGrafter"/>
</dbReference>
<dbReference type="HOGENOM" id="CLU_007383_12_1_1"/>
<accession>A0A0C2XQ85</accession>
<dbReference type="PANTHER" id="PTHR48079">
    <property type="entry name" value="PROTEIN YEEZ"/>
    <property type="match status" value="1"/>
</dbReference>
<dbReference type="InterPro" id="IPR036291">
    <property type="entry name" value="NAD(P)-bd_dom_sf"/>
</dbReference>
<protein>
    <recommendedName>
        <fullName evidence="1">NAD-dependent epimerase/dehydratase domain-containing protein</fullName>
    </recommendedName>
</protein>
<dbReference type="Gene3D" id="3.40.50.720">
    <property type="entry name" value="NAD(P)-binding Rossmann-like Domain"/>
    <property type="match status" value="1"/>
</dbReference>